<dbReference type="Proteomes" id="UP000750711">
    <property type="component" value="Unassembled WGS sequence"/>
</dbReference>
<dbReference type="GO" id="GO:0005737">
    <property type="term" value="C:cytoplasm"/>
    <property type="evidence" value="ECO:0007669"/>
    <property type="project" value="UniProtKB-SubCell"/>
</dbReference>
<comment type="subcellular location">
    <subcellularLocation>
        <location evidence="1">Cytoplasm</location>
    </subcellularLocation>
</comment>
<evidence type="ECO:0000256" key="1">
    <source>
        <dbReference type="ARBA" id="ARBA00004496"/>
    </source>
</evidence>
<evidence type="ECO:0000256" key="4">
    <source>
        <dbReference type="ARBA" id="ARBA00022771"/>
    </source>
</evidence>
<accession>A0A9P8LGT1</accession>
<dbReference type="GO" id="GO:0008270">
    <property type="term" value="F:zinc ion binding"/>
    <property type="evidence" value="ECO:0007669"/>
    <property type="project" value="UniProtKB-KW"/>
</dbReference>
<sequence>MSSLDGVMELSEHYITDSKTGEILRPKKTSRILSGNALKGCPYCRMPVGEIERYNRIIKRALLDEATRRFVMHANAQCAELVVEIGKGETELERGTSVFTSHEPDEVRDFDTALKTYQLEVHKLLKRIRKFTKFVEKTEQPFGKVNQLFVSAVAKRQDIATDAFELDESVIQTGFQLRAQSFRLRVNWALLWNLDTIACTRSIGSCIRGELRTKISKSARGLMDDCASLITASQTAKLPQHEVEARIYHAQFSMLSLSNTRELGNSTEQHEEVNTAAEIELRKRENESLETCEVLCENYPGSLGYLRNDIEKAKKLVNGGTTYTFVTTDEKREVYRAMASQFSGTGHWYYCRNGHPVRKPPHRYPITLWRSTLNSASANDVVKSTQFTVGECGMPMQEARCPQCEAPVGGLDHDPAPGVHRAEGWDAQFGRD</sequence>
<keyword evidence="6" id="KW-0391">Immunity</keyword>
<evidence type="ECO:0000256" key="6">
    <source>
        <dbReference type="ARBA" id="ARBA00022859"/>
    </source>
</evidence>
<evidence type="ECO:0000313" key="9">
    <source>
        <dbReference type="Proteomes" id="UP000750711"/>
    </source>
</evidence>
<proteinExistence type="predicted"/>
<comment type="caution">
    <text evidence="8">The sequence shown here is derived from an EMBL/GenBank/DDBJ whole genome shotgun (WGS) entry which is preliminary data.</text>
</comment>
<reference evidence="8" key="1">
    <citation type="submission" date="2021-03" db="EMBL/GenBank/DDBJ databases">
        <title>Comparative genomics and phylogenomic investigation of the class Geoglossomycetes provide insights into ecological specialization and systematics.</title>
        <authorList>
            <person name="Melie T."/>
            <person name="Pirro S."/>
            <person name="Miller A.N."/>
            <person name="Quandt A."/>
        </authorList>
    </citation>
    <scope>NUCLEOTIDE SEQUENCE</scope>
    <source>
        <strain evidence="8">CAQ_001_2017</strain>
    </source>
</reference>
<keyword evidence="2" id="KW-0963">Cytoplasm</keyword>
<keyword evidence="9" id="KW-1185">Reference proteome</keyword>
<evidence type="ECO:0000256" key="5">
    <source>
        <dbReference type="ARBA" id="ARBA00022833"/>
    </source>
</evidence>
<gene>
    <name evidence="8" type="ORF">GP486_001499</name>
</gene>
<feature type="domain" description="RZ-type" evidence="7">
    <location>
        <begin position="326"/>
        <end position="432"/>
    </location>
</feature>
<dbReference type="GO" id="GO:0002376">
    <property type="term" value="P:immune system process"/>
    <property type="evidence" value="ECO:0007669"/>
    <property type="project" value="UniProtKB-KW"/>
</dbReference>
<dbReference type="PROSITE" id="PS51981">
    <property type="entry name" value="ZF_RZ"/>
    <property type="match status" value="1"/>
</dbReference>
<evidence type="ECO:0000256" key="2">
    <source>
        <dbReference type="ARBA" id="ARBA00022490"/>
    </source>
</evidence>
<dbReference type="EMBL" id="JAGHQM010000135">
    <property type="protein sequence ID" value="KAH0565115.1"/>
    <property type="molecule type" value="Genomic_DNA"/>
</dbReference>
<evidence type="ECO:0000259" key="7">
    <source>
        <dbReference type="PROSITE" id="PS51981"/>
    </source>
</evidence>
<keyword evidence="5" id="KW-0862">Zinc</keyword>
<dbReference type="AlphaFoldDB" id="A0A9P8LGT1"/>
<name>A0A9P8LGT1_9PEZI</name>
<feature type="non-terminal residue" evidence="8">
    <location>
        <position position="432"/>
    </location>
</feature>
<dbReference type="InterPro" id="IPR046439">
    <property type="entry name" value="ZF_RZ_dom"/>
</dbReference>
<keyword evidence="3" id="KW-0479">Metal-binding</keyword>
<keyword evidence="4" id="KW-0863">Zinc-finger</keyword>
<protein>
    <recommendedName>
        <fullName evidence="7">RZ-type domain-containing protein</fullName>
    </recommendedName>
</protein>
<evidence type="ECO:0000313" key="8">
    <source>
        <dbReference type="EMBL" id="KAH0565115.1"/>
    </source>
</evidence>
<dbReference type="Pfam" id="PF20173">
    <property type="entry name" value="ZnF_RZ-type"/>
    <property type="match status" value="1"/>
</dbReference>
<organism evidence="8 9">
    <name type="scientific">Trichoglossum hirsutum</name>
    <dbReference type="NCBI Taxonomy" id="265104"/>
    <lineage>
        <taxon>Eukaryota</taxon>
        <taxon>Fungi</taxon>
        <taxon>Dikarya</taxon>
        <taxon>Ascomycota</taxon>
        <taxon>Pezizomycotina</taxon>
        <taxon>Geoglossomycetes</taxon>
        <taxon>Geoglossales</taxon>
        <taxon>Geoglossaceae</taxon>
        <taxon>Trichoglossum</taxon>
    </lineage>
</organism>
<evidence type="ECO:0000256" key="3">
    <source>
        <dbReference type="ARBA" id="ARBA00022723"/>
    </source>
</evidence>